<dbReference type="InterPro" id="IPR020843">
    <property type="entry name" value="ER"/>
</dbReference>
<feature type="domain" description="Enoyl reductase (ER)" evidence="2">
    <location>
        <begin position="10"/>
        <end position="308"/>
    </location>
</feature>
<dbReference type="SMART" id="SM00829">
    <property type="entry name" value="PKS_ER"/>
    <property type="match status" value="1"/>
</dbReference>
<protein>
    <submittedName>
        <fullName evidence="3">NADP-dependent oxidoreductase</fullName>
    </submittedName>
</protein>
<dbReference type="EMBL" id="JAHESE010000001">
    <property type="protein sequence ID" value="MBT1707205.1"/>
    <property type="molecule type" value="Genomic_DNA"/>
</dbReference>
<evidence type="ECO:0000313" key="4">
    <source>
        <dbReference type="Proteomes" id="UP001319080"/>
    </source>
</evidence>
<dbReference type="Gene3D" id="3.90.180.10">
    <property type="entry name" value="Medium-chain alcohol dehydrogenases, catalytic domain"/>
    <property type="match status" value="1"/>
</dbReference>
<organism evidence="3 4">
    <name type="scientific">Dawidia cretensis</name>
    <dbReference type="NCBI Taxonomy" id="2782350"/>
    <lineage>
        <taxon>Bacteria</taxon>
        <taxon>Pseudomonadati</taxon>
        <taxon>Bacteroidota</taxon>
        <taxon>Cytophagia</taxon>
        <taxon>Cytophagales</taxon>
        <taxon>Chryseotaleaceae</taxon>
        <taxon>Dawidia</taxon>
    </lineage>
</organism>
<evidence type="ECO:0000313" key="3">
    <source>
        <dbReference type="EMBL" id="MBT1707205.1"/>
    </source>
</evidence>
<dbReference type="InterPro" id="IPR011032">
    <property type="entry name" value="GroES-like_sf"/>
</dbReference>
<dbReference type="InterPro" id="IPR002364">
    <property type="entry name" value="Quin_OxRdtase/zeta-crystal_CS"/>
</dbReference>
<keyword evidence="4" id="KW-1185">Reference proteome</keyword>
<comment type="caution">
    <text evidence="3">The sequence shown here is derived from an EMBL/GenBank/DDBJ whole genome shotgun (WGS) entry which is preliminary data.</text>
</comment>
<gene>
    <name evidence="3" type="ORF">KK062_03175</name>
</gene>
<dbReference type="CDD" id="cd05289">
    <property type="entry name" value="MDR_like_2"/>
    <property type="match status" value="1"/>
</dbReference>
<dbReference type="InterPro" id="IPR036291">
    <property type="entry name" value="NAD(P)-bd_dom_sf"/>
</dbReference>
<dbReference type="GO" id="GO:0008270">
    <property type="term" value="F:zinc ion binding"/>
    <property type="evidence" value="ECO:0007669"/>
    <property type="project" value="InterPro"/>
</dbReference>
<dbReference type="SUPFAM" id="SSF51735">
    <property type="entry name" value="NAD(P)-binding Rossmann-fold domains"/>
    <property type="match status" value="1"/>
</dbReference>
<accession>A0AAP2GTD4</accession>
<proteinExistence type="predicted"/>
<evidence type="ECO:0000259" key="2">
    <source>
        <dbReference type="SMART" id="SM00829"/>
    </source>
</evidence>
<sequence length="318" mass="34502">MKAVTIHEFGGPEVLQVEEVKKPLPRDNEVLIEVHASSLNPVDAKSIEKDSYYRSQMHLPTTLGMDVAGVVEMVGDKVKHIQVGDRVFGQASVLREGSGAFAEYAVTAEDSVAVMPECLGFLEAAAVPLAATSAYEAIFEHMKLQAGQRVLIHGGSGGIGSFAIQMAKHVGAYVAATASGDGVEFVESLGADEVIDYRKDAFEWKLRNYDAVLDTVGGGIYNQSFHVLKRDGIIVSMLMKPDENAIRQFGVRAVLEMTRIDRRVLAKVAKLIDEGVLKVHISAIYALTEAKEAYRAKDEHQILGKIAIDVKQGNYVSG</sequence>
<dbReference type="SUPFAM" id="SSF50129">
    <property type="entry name" value="GroES-like"/>
    <property type="match status" value="1"/>
</dbReference>
<keyword evidence="1" id="KW-0560">Oxidoreductase</keyword>
<dbReference type="AlphaFoldDB" id="A0AAP2GTD4"/>
<name>A0AAP2GTD4_9BACT</name>
<evidence type="ECO:0000256" key="1">
    <source>
        <dbReference type="ARBA" id="ARBA00023002"/>
    </source>
</evidence>
<dbReference type="Gene3D" id="3.40.50.720">
    <property type="entry name" value="NAD(P)-binding Rossmann-like Domain"/>
    <property type="match status" value="1"/>
</dbReference>
<dbReference type="RefSeq" id="WP_254082782.1">
    <property type="nucleotide sequence ID" value="NZ_JAHESE010000001.1"/>
</dbReference>
<dbReference type="Pfam" id="PF08240">
    <property type="entry name" value="ADH_N"/>
    <property type="match status" value="1"/>
</dbReference>
<dbReference type="Pfam" id="PF13602">
    <property type="entry name" value="ADH_zinc_N_2"/>
    <property type="match status" value="1"/>
</dbReference>
<dbReference type="Proteomes" id="UP001319080">
    <property type="component" value="Unassembled WGS sequence"/>
</dbReference>
<dbReference type="PANTHER" id="PTHR11695">
    <property type="entry name" value="ALCOHOL DEHYDROGENASE RELATED"/>
    <property type="match status" value="1"/>
</dbReference>
<dbReference type="PROSITE" id="PS01162">
    <property type="entry name" value="QOR_ZETA_CRYSTAL"/>
    <property type="match status" value="1"/>
</dbReference>
<dbReference type="GO" id="GO:0016491">
    <property type="term" value="F:oxidoreductase activity"/>
    <property type="evidence" value="ECO:0007669"/>
    <property type="project" value="UniProtKB-KW"/>
</dbReference>
<reference evidence="3 4" key="1">
    <citation type="submission" date="2021-05" db="EMBL/GenBank/DDBJ databases">
        <title>A Polyphasic approach of four new species of the genus Ohtaekwangia: Ohtaekwangia histidinii sp. nov., Ohtaekwangia cretensis sp. nov., Ohtaekwangia indiensis sp. nov., Ohtaekwangia reichenbachii sp. nov. from diverse environment.</title>
        <authorList>
            <person name="Octaviana S."/>
        </authorList>
    </citation>
    <scope>NUCLEOTIDE SEQUENCE [LARGE SCALE GENOMIC DNA]</scope>
    <source>
        <strain evidence="3 4">PWU5</strain>
    </source>
</reference>
<dbReference type="PANTHER" id="PTHR11695:SF294">
    <property type="entry name" value="RETICULON-4-INTERACTING PROTEIN 1, MITOCHONDRIAL"/>
    <property type="match status" value="1"/>
</dbReference>
<dbReference type="InterPro" id="IPR013154">
    <property type="entry name" value="ADH-like_N"/>
</dbReference>
<dbReference type="InterPro" id="IPR050700">
    <property type="entry name" value="YIM1/Zinc_Alcohol_DH_Fams"/>
</dbReference>